<protein>
    <submittedName>
        <fullName evidence="2">Uncharacterized protein</fullName>
    </submittedName>
</protein>
<dbReference type="AlphaFoldDB" id="A0A834L6Y6"/>
<comment type="caution">
    <text evidence="2">The sequence shown here is derived from an EMBL/GenBank/DDBJ whole genome shotgun (WGS) entry which is preliminary data.</text>
</comment>
<accession>A0A834L6Y6</accession>
<dbReference type="GO" id="GO:0005096">
    <property type="term" value="F:GTPase activator activity"/>
    <property type="evidence" value="ECO:0007669"/>
    <property type="project" value="InterPro"/>
</dbReference>
<feature type="region of interest" description="Disordered" evidence="1">
    <location>
        <begin position="76"/>
        <end position="135"/>
    </location>
</feature>
<dbReference type="PANTHER" id="PTHR46419:SF2">
    <property type="entry name" value="ADP-RIBOSYLATION FACTOR GTPASE-ACTIVATING PROTEIN AGD5"/>
    <property type="match status" value="1"/>
</dbReference>
<reference evidence="2" key="1">
    <citation type="submission" date="2019-11" db="EMBL/GenBank/DDBJ databases">
        <authorList>
            <person name="Liu Y."/>
            <person name="Hou J."/>
            <person name="Li T.-Q."/>
            <person name="Guan C.-H."/>
            <person name="Wu X."/>
            <person name="Wu H.-Z."/>
            <person name="Ling F."/>
            <person name="Zhang R."/>
            <person name="Shi X.-G."/>
            <person name="Ren J.-P."/>
            <person name="Chen E.-F."/>
            <person name="Sun J.-M."/>
        </authorList>
    </citation>
    <scope>NUCLEOTIDE SEQUENCE</scope>
    <source>
        <strain evidence="2">Adult_tree_wgs_1</strain>
        <tissue evidence="2">Leaves</tissue>
    </source>
</reference>
<keyword evidence="3" id="KW-1185">Reference proteome</keyword>
<dbReference type="PANTHER" id="PTHR46419">
    <property type="entry name" value="ADP-RIBOSYLATION FACTOR GTPASE-ACTIVATING PROTEIN AGD5"/>
    <property type="match status" value="1"/>
</dbReference>
<dbReference type="SUPFAM" id="SSF57863">
    <property type="entry name" value="ArfGap/RecO-like zinc finger"/>
    <property type="match status" value="1"/>
</dbReference>
<dbReference type="InterPro" id="IPR037278">
    <property type="entry name" value="ARFGAP/RecO"/>
</dbReference>
<evidence type="ECO:0000313" key="2">
    <source>
        <dbReference type="EMBL" id="KAF7119788.1"/>
    </source>
</evidence>
<organism evidence="2 3">
    <name type="scientific">Rhododendron simsii</name>
    <name type="common">Sims's rhododendron</name>
    <dbReference type="NCBI Taxonomy" id="118357"/>
    <lineage>
        <taxon>Eukaryota</taxon>
        <taxon>Viridiplantae</taxon>
        <taxon>Streptophyta</taxon>
        <taxon>Embryophyta</taxon>
        <taxon>Tracheophyta</taxon>
        <taxon>Spermatophyta</taxon>
        <taxon>Magnoliopsida</taxon>
        <taxon>eudicotyledons</taxon>
        <taxon>Gunneridae</taxon>
        <taxon>Pentapetalae</taxon>
        <taxon>asterids</taxon>
        <taxon>Ericales</taxon>
        <taxon>Ericaceae</taxon>
        <taxon>Ericoideae</taxon>
        <taxon>Rhodoreae</taxon>
        <taxon>Rhododendron</taxon>
    </lineage>
</organism>
<proteinExistence type="predicted"/>
<evidence type="ECO:0000313" key="3">
    <source>
        <dbReference type="Proteomes" id="UP000626092"/>
    </source>
</evidence>
<gene>
    <name evidence="2" type="ORF">RHSIM_Rhsim13G0139400</name>
</gene>
<dbReference type="InterPro" id="IPR044520">
    <property type="entry name" value="ARF_GAP_AGD5/15"/>
</dbReference>
<evidence type="ECO:0000256" key="1">
    <source>
        <dbReference type="SAM" id="MobiDB-lite"/>
    </source>
</evidence>
<dbReference type="EMBL" id="WJXA01000013">
    <property type="protein sequence ID" value="KAF7119788.1"/>
    <property type="molecule type" value="Genomic_DNA"/>
</dbReference>
<dbReference type="Proteomes" id="UP000626092">
    <property type="component" value="Unassembled WGS sequence"/>
</dbReference>
<sequence length="285" mass="31338">MLFLMRYHADVMEAYAQHLLDTILEGLLKLPENRECADCKCKYVRFATLDSWLPEQIAFIQSMGNQKYEDKRWVSKDNNTKSPARALEDKASVQRQIPGDRSGHDHGPPKGPELVTPLPKAQQITEKKSEPIVASSKSTKQAIECSPTVSAPKVDFAIDLFNMLSMDGPSVNGSEAAFADDNAWVGSAADKTGSTEPDAQKTHSGIEDLFKDSPSVVSAVLEKPIYLVCFANCYVAAVMGNMGLTLPVGTSVPFPTAWYFPLSFKGHIDGFINQMFDESHALSRM</sequence>
<dbReference type="OrthoDB" id="1734506at2759"/>
<name>A0A834L6Y6_RHOSS</name>